<organism evidence="1 3">
    <name type="scientific">Rotaria magnacalcarata</name>
    <dbReference type="NCBI Taxonomy" id="392030"/>
    <lineage>
        <taxon>Eukaryota</taxon>
        <taxon>Metazoa</taxon>
        <taxon>Spiralia</taxon>
        <taxon>Gnathifera</taxon>
        <taxon>Rotifera</taxon>
        <taxon>Eurotatoria</taxon>
        <taxon>Bdelloidea</taxon>
        <taxon>Philodinida</taxon>
        <taxon>Philodinidae</taxon>
        <taxon>Rotaria</taxon>
    </lineage>
</organism>
<sequence length="34" mass="4108">MNSNSSKVLITSNDSRIRLYDIRTKEIERKYRGY</sequence>
<protein>
    <submittedName>
        <fullName evidence="1">Uncharacterized protein</fullName>
    </submittedName>
</protein>
<evidence type="ECO:0000313" key="3">
    <source>
        <dbReference type="Proteomes" id="UP000676336"/>
    </source>
</evidence>
<feature type="non-terminal residue" evidence="1">
    <location>
        <position position="1"/>
    </location>
</feature>
<dbReference type="Proteomes" id="UP000676336">
    <property type="component" value="Unassembled WGS sequence"/>
</dbReference>
<dbReference type="EMBL" id="CAJOBI010221645">
    <property type="protein sequence ID" value="CAF5042908.1"/>
    <property type="molecule type" value="Genomic_DNA"/>
</dbReference>
<dbReference type="AlphaFoldDB" id="A0A8S3DS06"/>
<comment type="caution">
    <text evidence="1">The sequence shown here is derived from an EMBL/GenBank/DDBJ whole genome shotgun (WGS) entry which is preliminary data.</text>
</comment>
<proteinExistence type="predicted"/>
<name>A0A8S3DS06_9BILA</name>
<gene>
    <name evidence="1" type="ORF">SMN809_LOCUS58463</name>
    <name evidence="2" type="ORF">SMN809_LOCUS58742</name>
</gene>
<dbReference type="EMBL" id="CAJOBI010219367">
    <property type="protein sequence ID" value="CAF5037413.1"/>
    <property type="molecule type" value="Genomic_DNA"/>
</dbReference>
<evidence type="ECO:0000313" key="1">
    <source>
        <dbReference type="EMBL" id="CAF5037413.1"/>
    </source>
</evidence>
<reference evidence="1" key="1">
    <citation type="submission" date="2021-02" db="EMBL/GenBank/DDBJ databases">
        <authorList>
            <person name="Nowell W R."/>
        </authorList>
    </citation>
    <scope>NUCLEOTIDE SEQUENCE</scope>
</reference>
<evidence type="ECO:0000313" key="2">
    <source>
        <dbReference type="EMBL" id="CAF5042908.1"/>
    </source>
</evidence>
<accession>A0A8S3DS06</accession>